<dbReference type="Pfam" id="PF13516">
    <property type="entry name" value="LRR_6"/>
    <property type="match status" value="2"/>
</dbReference>
<keyword evidence="2" id="KW-0963">Cytoplasm</keyword>
<evidence type="ECO:0000313" key="5">
    <source>
        <dbReference type="Proteomes" id="UP001189429"/>
    </source>
</evidence>
<evidence type="ECO:0000313" key="4">
    <source>
        <dbReference type="EMBL" id="CAK0818967.1"/>
    </source>
</evidence>
<evidence type="ECO:0000256" key="1">
    <source>
        <dbReference type="ARBA" id="ARBA00004245"/>
    </source>
</evidence>
<dbReference type="SUPFAM" id="SSF52047">
    <property type="entry name" value="RNI-like"/>
    <property type="match status" value="1"/>
</dbReference>
<dbReference type="InterPro" id="IPR052410">
    <property type="entry name" value="DRC5"/>
</dbReference>
<reference evidence="4" key="1">
    <citation type="submission" date="2023-10" db="EMBL/GenBank/DDBJ databases">
        <authorList>
            <person name="Chen Y."/>
            <person name="Shah S."/>
            <person name="Dougan E. K."/>
            <person name="Thang M."/>
            <person name="Chan C."/>
        </authorList>
    </citation>
    <scope>NUCLEOTIDE SEQUENCE [LARGE SCALE GENOMIC DNA]</scope>
</reference>
<dbReference type="Gene3D" id="3.80.10.10">
    <property type="entry name" value="Ribonuclease Inhibitor"/>
    <property type="match status" value="2"/>
</dbReference>
<gene>
    <name evidence="4" type="ORF">PCOR1329_LOCUS21075</name>
</gene>
<dbReference type="EMBL" id="CAUYUJ010006891">
    <property type="protein sequence ID" value="CAK0818965.1"/>
    <property type="molecule type" value="Genomic_DNA"/>
</dbReference>
<dbReference type="PANTHER" id="PTHR24107">
    <property type="entry name" value="YNEIN REGULATORY COMPLEX SUBUNIT 5"/>
    <property type="match status" value="1"/>
</dbReference>
<dbReference type="SMART" id="SM00368">
    <property type="entry name" value="LRR_RI"/>
    <property type="match status" value="3"/>
</dbReference>
<dbReference type="PANTHER" id="PTHR24107:SF2">
    <property type="entry name" value="NLR FAMILY CARD DOMAIN CONTAINING 3"/>
    <property type="match status" value="1"/>
</dbReference>
<keyword evidence="5" id="KW-1185">Reference proteome</keyword>
<comment type="subcellular location">
    <subcellularLocation>
        <location evidence="1">Cytoplasm</location>
        <location evidence="1">Cytoskeleton</location>
    </subcellularLocation>
</comment>
<proteinExistence type="predicted"/>
<dbReference type="EMBL" id="CAUYUJ010006891">
    <property type="protein sequence ID" value="CAK0818967.1"/>
    <property type="molecule type" value="Genomic_DNA"/>
</dbReference>
<dbReference type="InterPro" id="IPR032675">
    <property type="entry name" value="LRR_dom_sf"/>
</dbReference>
<name>A0ABN9RIN8_9DINO</name>
<dbReference type="InterPro" id="IPR001611">
    <property type="entry name" value="Leu-rich_rpt"/>
</dbReference>
<accession>A0ABN9RIN8</accession>
<organism evidence="4 5">
    <name type="scientific">Prorocentrum cordatum</name>
    <dbReference type="NCBI Taxonomy" id="2364126"/>
    <lineage>
        <taxon>Eukaryota</taxon>
        <taxon>Sar</taxon>
        <taxon>Alveolata</taxon>
        <taxon>Dinophyceae</taxon>
        <taxon>Prorocentrales</taxon>
        <taxon>Prorocentraceae</taxon>
        <taxon>Prorocentrum</taxon>
    </lineage>
</organism>
<evidence type="ECO:0000256" key="3">
    <source>
        <dbReference type="ARBA" id="ARBA00023212"/>
    </source>
</evidence>
<comment type="caution">
    <text evidence="4">The sequence shown here is derived from an EMBL/GenBank/DDBJ whole genome shotgun (WGS) entry which is preliminary data.</text>
</comment>
<protein>
    <submittedName>
        <fullName evidence="4">Uncharacterized protein</fullName>
    </submittedName>
</protein>
<dbReference type="Proteomes" id="UP001189429">
    <property type="component" value="Unassembled WGS sequence"/>
</dbReference>
<keyword evidence="3" id="KW-0206">Cytoskeleton</keyword>
<sequence>MSCGHSAPRAPAELGAGPAPGRASSAVSDYYSLGALLASVDSGAVAPLRGRWLVELHRRGGRLARRQDLPPEAFWTAAELRRVAERLGEEFGVVFVALSYRWLTREHPDPEAFHLALVVWAMELYLGGTGDARWERGLDSNSPLAKAWAAAGLEGRPDCALFWDFASLFQAPRSAEEGTLFRAGLKASNIWYGHSTTVCWMQSALPGSFEGAAYEDSGWCFVEAAISAAVKAGSNRLNLGKIPELAKSRDWRDLRQEGVRSLSAWADTHREYEPFLRRDCASARMPPLCPADVKRLLETEKTFTNNSDVEVVADLYRRFFEAVSAGASELNFSQLAWDDKEIQMLVLALPHFVRLESLNLSRNCSAWGGGLHVAGAKVLAEYLAVSATLTSLDLSSDTLQVDIKCIISTIFDALRSNTSVLKKLFLDFNSLGDSGAIAIGEGLKGNTHLEELVLQRCKIGPTGAVGLAEGLVSSVLTTLNLADNVISGIDWRSFRGTTTDVGLKAIVVALRSDTSVLTRIDLRNNALKSFDGAEEQLRSAAGTKPWAVEVLFGEGNFSGCDFEPRRAYKDAAY</sequence>
<evidence type="ECO:0000256" key="2">
    <source>
        <dbReference type="ARBA" id="ARBA00022490"/>
    </source>
</evidence>